<gene>
    <name evidence="2" type="primary">rpfG_58</name>
    <name evidence="2" type="ORF">GALL_236340</name>
</gene>
<dbReference type="EMBL" id="MLJW01000187">
    <property type="protein sequence ID" value="OIQ94387.1"/>
    <property type="molecule type" value="Genomic_DNA"/>
</dbReference>
<dbReference type="EC" id="3.1.4.52" evidence="2"/>
<name>A0A1J5RY28_9ZZZZ</name>
<evidence type="ECO:0000259" key="1">
    <source>
        <dbReference type="PROSITE" id="PS51832"/>
    </source>
</evidence>
<dbReference type="InterPro" id="IPR037522">
    <property type="entry name" value="HD_GYP_dom"/>
</dbReference>
<dbReference type="InterPro" id="IPR003607">
    <property type="entry name" value="HD/PDEase_dom"/>
</dbReference>
<dbReference type="AlphaFoldDB" id="A0A1J5RY28"/>
<dbReference type="PANTHER" id="PTHR43155">
    <property type="entry name" value="CYCLIC DI-GMP PHOSPHODIESTERASE PA4108-RELATED"/>
    <property type="match status" value="1"/>
</dbReference>
<comment type="caution">
    <text evidence="2">The sequence shown here is derived from an EMBL/GenBank/DDBJ whole genome shotgun (WGS) entry which is preliminary data.</text>
</comment>
<dbReference type="PANTHER" id="PTHR43155:SF2">
    <property type="entry name" value="CYCLIC DI-GMP PHOSPHODIESTERASE PA4108"/>
    <property type="match status" value="1"/>
</dbReference>
<dbReference type="Gene3D" id="1.10.3210.10">
    <property type="entry name" value="Hypothetical protein af1432"/>
    <property type="match status" value="1"/>
</dbReference>
<accession>A0A1J5RY28</accession>
<dbReference type="SUPFAM" id="SSF109604">
    <property type="entry name" value="HD-domain/PDEase-like"/>
    <property type="match status" value="1"/>
</dbReference>
<sequence length="430" mass="48815">MNDIEALAESQLSDKHYLQSVTHLGDTRSIVANREIYTSTGMKLIGAGMQINSALYDRLLQHKLVPPLDQSLTVEDAVNGASLVEQATRMMQEDKQLALIQSVKSDGQTLASVLKQVPLNPAIAFKLTVMRETNIELFKRSIFVALVSIYIGMKVHMDKNQLKDLATAALLHDIGLLHLDPKLLERGYKMSEPERRHLYVHSVTGWMILKTYPEYRKRVLDAVLQHHERLDGSGYPRGLKSGEIAQFAQIIAVAEIVASRYGSDNDAYSWSRLETILKLNLRRYGRNLIPCLKIFYQDEVEAPPCSEIDMQAALEKMTRISHIFSDWEKARKECDVKIPACAFIDERMSNLKMEIIDAGLNPYVEDNQLFGLEGDAEACFDARMLLDETMWQISNILREMQRRWPSVDSEEPLSGFKAAKAWMGEVKTLL</sequence>
<organism evidence="2">
    <name type="scientific">mine drainage metagenome</name>
    <dbReference type="NCBI Taxonomy" id="410659"/>
    <lineage>
        <taxon>unclassified sequences</taxon>
        <taxon>metagenomes</taxon>
        <taxon>ecological metagenomes</taxon>
    </lineage>
</organism>
<keyword evidence="2" id="KW-0378">Hydrolase</keyword>
<protein>
    <submittedName>
        <fullName evidence="2">Cyclic di-GMP phosphodiesterase response regulator RpfG</fullName>
        <ecNumber evidence="2">3.1.4.52</ecNumber>
    </submittedName>
</protein>
<feature type="domain" description="HD-GYP" evidence="1">
    <location>
        <begin position="111"/>
        <end position="311"/>
    </location>
</feature>
<dbReference type="PROSITE" id="PS51832">
    <property type="entry name" value="HD_GYP"/>
    <property type="match status" value="1"/>
</dbReference>
<dbReference type="CDD" id="cd00077">
    <property type="entry name" value="HDc"/>
    <property type="match status" value="1"/>
</dbReference>
<proteinExistence type="predicted"/>
<dbReference type="Pfam" id="PF13487">
    <property type="entry name" value="HD_5"/>
    <property type="match status" value="1"/>
</dbReference>
<evidence type="ECO:0000313" key="2">
    <source>
        <dbReference type="EMBL" id="OIQ94387.1"/>
    </source>
</evidence>
<dbReference type="GO" id="GO:0071111">
    <property type="term" value="F:cyclic-guanylate-specific phosphodiesterase activity"/>
    <property type="evidence" value="ECO:0007669"/>
    <property type="project" value="UniProtKB-EC"/>
</dbReference>
<reference evidence="2" key="1">
    <citation type="submission" date="2016-10" db="EMBL/GenBank/DDBJ databases">
        <title>Sequence of Gallionella enrichment culture.</title>
        <authorList>
            <person name="Poehlein A."/>
            <person name="Muehling M."/>
            <person name="Daniel R."/>
        </authorList>
    </citation>
    <scope>NUCLEOTIDE SEQUENCE</scope>
</reference>